<gene>
    <name evidence="2" type="ORF">KL86DPRO_10668</name>
</gene>
<feature type="domain" description="AraC effector-binding" evidence="1">
    <location>
        <begin position="2"/>
        <end position="153"/>
    </location>
</feature>
<organism evidence="2">
    <name type="scientific">uncultured delta proteobacterium</name>
    <dbReference type="NCBI Taxonomy" id="34034"/>
    <lineage>
        <taxon>Bacteria</taxon>
        <taxon>Deltaproteobacteria</taxon>
        <taxon>environmental samples</taxon>
    </lineage>
</organism>
<dbReference type="AlphaFoldDB" id="A0A212J4C6"/>
<name>A0A212J4C6_9DELT</name>
<evidence type="ECO:0000313" key="2">
    <source>
        <dbReference type="EMBL" id="SBV94257.1"/>
    </source>
</evidence>
<dbReference type="EMBL" id="FLUQ01000001">
    <property type="protein sequence ID" value="SBV94257.1"/>
    <property type="molecule type" value="Genomic_DNA"/>
</dbReference>
<dbReference type="SMART" id="SM00871">
    <property type="entry name" value="AraC_E_bind"/>
    <property type="match status" value="1"/>
</dbReference>
<dbReference type="Gene3D" id="3.20.80.10">
    <property type="entry name" value="Regulatory factor, effector binding domain"/>
    <property type="match status" value="1"/>
</dbReference>
<dbReference type="Pfam" id="PF06445">
    <property type="entry name" value="GyrI-like"/>
    <property type="match status" value="1"/>
</dbReference>
<sequence length="163" mass="17985">MVSVSIVTRPSLSLIGMRVRTSMADAQRDCGALWHTTFCPRMDELAALGNGDSYGVSWGVDYEAGIFDYWAAMPAPPDVSAPAGMARTELPEGLYAELAVPSLADLPASYAAIYEEWLPRQKEYAPNFQAPAYELYKNDYNITGSLMLYCPLKCNDLSRINKL</sequence>
<dbReference type="SUPFAM" id="SSF55136">
    <property type="entry name" value="Probable bacterial effector-binding domain"/>
    <property type="match status" value="1"/>
</dbReference>
<accession>A0A212J4C6</accession>
<dbReference type="InterPro" id="IPR029442">
    <property type="entry name" value="GyrI-like"/>
</dbReference>
<proteinExistence type="predicted"/>
<protein>
    <submittedName>
        <fullName evidence="2">Putative Transcription activator effector binding</fullName>
    </submittedName>
</protein>
<dbReference type="InterPro" id="IPR010499">
    <property type="entry name" value="AraC_E-bd"/>
</dbReference>
<reference evidence="2" key="1">
    <citation type="submission" date="2016-04" db="EMBL/GenBank/DDBJ databases">
        <authorList>
            <person name="Evans L.H."/>
            <person name="Alamgir A."/>
            <person name="Owens N."/>
            <person name="Weber N.D."/>
            <person name="Virtaneva K."/>
            <person name="Barbian K."/>
            <person name="Babar A."/>
            <person name="Rosenke K."/>
        </authorList>
    </citation>
    <scope>NUCLEOTIDE SEQUENCE</scope>
    <source>
        <strain evidence="2">86</strain>
    </source>
</reference>
<evidence type="ECO:0000259" key="1">
    <source>
        <dbReference type="SMART" id="SM00871"/>
    </source>
</evidence>
<dbReference type="InterPro" id="IPR011256">
    <property type="entry name" value="Reg_factor_effector_dom_sf"/>
</dbReference>